<proteinExistence type="predicted"/>
<gene>
    <name evidence="1" type="ORF">HPB47_019938</name>
</gene>
<evidence type="ECO:0000313" key="1">
    <source>
        <dbReference type="EMBL" id="KAG0433404.1"/>
    </source>
</evidence>
<accession>A0AC60QGQ5</accession>
<evidence type="ECO:0000313" key="2">
    <source>
        <dbReference type="Proteomes" id="UP000805193"/>
    </source>
</evidence>
<reference evidence="1 2" key="1">
    <citation type="journal article" date="2020" name="Cell">
        <title>Large-Scale Comparative Analyses of Tick Genomes Elucidate Their Genetic Diversity and Vector Capacities.</title>
        <authorList>
            <consortium name="Tick Genome and Microbiome Consortium (TIGMIC)"/>
            <person name="Jia N."/>
            <person name="Wang J."/>
            <person name="Shi W."/>
            <person name="Du L."/>
            <person name="Sun Y."/>
            <person name="Zhan W."/>
            <person name="Jiang J.F."/>
            <person name="Wang Q."/>
            <person name="Zhang B."/>
            <person name="Ji P."/>
            <person name="Bell-Sakyi L."/>
            <person name="Cui X.M."/>
            <person name="Yuan T.T."/>
            <person name="Jiang B.G."/>
            <person name="Yang W.F."/>
            <person name="Lam T.T."/>
            <person name="Chang Q.C."/>
            <person name="Ding S.J."/>
            <person name="Wang X.J."/>
            <person name="Zhu J.G."/>
            <person name="Ruan X.D."/>
            <person name="Zhao L."/>
            <person name="Wei J.T."/>
            <person name="Ye R.Z."/>
            <person name="Que T.C."/>
            <person name="Du C.H."/>
            <person name="Zhou Y.H."/>
            <person name="Cheng J.X."/>
            <person name="Dai P.F."/>
            <person name="Guo W.B."/>
            <person name="Han X.H."/>
            <person name="Huang E.J."/>
            <person name="Li L.F."/>
            <person name="Wei W."/>
            <person name="Gao Y.C."/>
            <person name="Liu J.Z."/>
            <person name="Shao H.Z."/>
            <person name="Wang X."/>
            <person name="Wang C.C."/>
            <person name="Yang T.C."/>
            <person name="Huo Q.B."/>
            <person name="Li W."/>
            <person name="Chen H.Y."/>
            <person name="Chen S.E."/>
            <person name="Zhou L.G."/>
            <person name="Ni X.B."/>
            <person name="Tian J.H."/>
            <person name="Sheng Y."/>
            <person name="Liu T."/>
            <person name="Pan Y.S."/>
            <person name="Xia L.Y."/>
            <person name="Li J."/>
            <person name="Zhao F."/>
            <person name="Cao W.C."/>
        </authorList>
    </citation>
    <scope>NUCLEOTIDE SEQUENCE [LARGE SCALE GENOMIC DNA]</scope>
    <source>
        <strain evidence="1">Iper-2018</strain>
    </source>
</reference>
<comment type="caution">
    <text evidence="1">The sequence shown here is derived from an EMBL/GenBank/DDBJ whole genome shotgun (WGS) entry which is preliminary data.</text>
</comment>
<protein>
    <submittedName>
        <fullName evidence="1">Uncharacterized protein</fullName>
    </submittedName>
</protein>
<organism evidence="1 2">
    <name type="scientific">Ixodes persulcatus</name>
    <name type="common">Taiga tick</name>
    <dbReference type="NCBI Taxonomy" id="34615"/>
    <lineage>
        <taxon>Eukaryota</taxon>
        <taxon>Metazoa</taxon>
        <taxon>Ecdysozoa</taxon>
        <taxon>Arthropoda</taxon>
        <taxon>Chelicerata</taxon>
        <taxon>Arachnida</taxon>
        <taxon>Acari</taxon>
        <taxon>Parasitiformes</taxon>
        <taxon>Ixodida</taxon>
        <taxon>Ixodoidea</taxon>
        <taxon>Ixodidae</taxon>
        <taxon>Ixodinae</taxon>
        <taxon>Ixodes</taxon>
    </lineage>
</organism>
<sequence length="429" mass="44303">MSGLPGTIFLFDVDGTLTKSRQVITPEMSSFLERLRAQVVVGIVGGSDLCKIEEQMGGSKTLAGFDYVFSENGLENLRWRSQLGDYARIIAEAPRWRRAAVSRALALCELVDTDGLLNYFSRFGEVVDSVVMCNETGRSRGFGFVTFRDPSCVATVLAGGPHQLDGRTVDPKSCNPRGASRPQGGGGGGGPPRGGGGGGRKGSGTKIFLGGLPASVNESDLHAFFSEYGKVVEAIIMYDQEQKRSRGFGFVTFETEDPVHQLTGQRYVEMSGKQVECKRAEPKESRMPKAGGGGRGGWGGQQGGGGNWGGPQWGGAPNGGGPPSSGYQGYSGGGGGGGGYNNWGGAQSGGYNSGGGGGGYGSYGSGDQTYSGYGSYGQQTSSYGPMRTAGGYGDTSYTATGYNGAAGNGVAPAAAAPVDGGQGYHPYRR</sequence>
<dbReference type="Proteomes" id="UP000805193">
    <property type="component" value="Unassembled WGS sequence"/>
</dbReference>
<name>A0AC60QGQ5_IXOPE</name>
<dbReference type="EMBL" id="JABSTQ010009062">
    <property type="protein sequence ID" value="KAG0433404.1"/>
    <property type="molecule type" value="Genomic_DNA"/>
</dbReference>
<keyword evidence="2" id="KW-1185">Reference proteome</keyword>